<dbReference type="EMBL" id="VCGU01000008">
    <property type="protein sequence ID" value="TRY72132.1"/>
    <property type="molecule type" value="Genomic_DNA"/>
</dbReference>
<dbReference type="Proteomes" id="UP000318571">
    <property type="component" value="Chromosome 7"/>
</dbReference>
<feature type="compositionally biased region" description="Basic and acidic residues" evidence="1">
    <location>
        <begin position="433"/>
        <end position="449"/>
    </location>
</feature>
<evidence type="ECO:0000313" key="2">
    <source>
        <dbReference type="EMBL" id="TRY72132.1"/>
    </source>
</evidence>
<protein>
    <submittedName>
        <fullName evidence="2">Uncharacterized protein</fullName>
    </submittedName>
</protein>
<feature type="region of interest" description="Disordered" evidence="1">
    <location>
        <begin position="418"/>
        <end position="486"/>
    </location>
</feature>
<sequence>MKMRLLTFLSSYSSFIFLLTNAFILTPRLQQRALEVEVVKSPSSSPTSSGSVLVKSLGQRQGIVQGQRGASFQLEPTQSDYGDSRQVEDISVDNLVISRDLPGVHDDKDDRFHPEGREIYGGAVPSLTTTDDKASKRDKRQHASLYYPQELNYLANLPKYQKIPGRPRLPFHPLPPATHHGPTVSPNVIRELPPIYYGPRSTQSPVKHIYYPQNETKQKFTGHNAPQKLDPQRQEYIGYVRSQADQHHQGPYHPLSGTTTTFRPLVYHSTLASPTRPSGKYVQTFPHTTKSPVDVPYVEAIPQATDSRPLPKQTRPHHLQQQQQQQQQQSPFNRQKLRLQKELIALRKLQSLYGQEPSAPSAVQRPFHTPAVLPIAVHASPDWAGFKQLATQDAHKLREPANTKNNPYSYKILGNEVRDQKPHSKRGISHTFARGDHSGNSIQDDRESFDYYAPHLSDLTFEEPEEYVEDDELPDQYETESKLKTK</sequence>
<name>A0A553P3B8_TIGCA</name>
<feature type="non-terminal residue" evidence="2">
    <location>
        <position position="486"/>
    </location>
</feature>
<feature type="compositionally biased region" description="Acidic residues" evidence="1">
    <location>
        <begin position="460"/>
        <end position="478"/>
    </location>
</feature>
<evidence type="ECO:0000256" key="1">
    <source>
        <dbReference type="SAM" id="MobiDB-lite"/>
    </source>
</evidence>
<feature type="region of interest" description="Disordered" evidence="1">
    <location>
        <begin position="106"/>
        <end position="140"/>
    </location>
</feature>
<organism evidence="2 3">
    <name type="scientific">Tigriopus californicus</name>
    <name type="common">Marine copepod</name>
    <dbReference type="NCBI Taxonomy" id="6832"/>
    <lineage>
        <taxon>Eukaryota</taxon>
        <taxon>Metazoa</taxon>
        <taxon>Ecdysozoa</taxon>
        <taxon>Arthropoda</taxon>
        <taxon>Crustacea</taxon>
        <taxon>Multicrustacea</taxon>
        <taxon>Hexanauplia</taxon>
        <taxon>Copepoda</taxon>
        <taxon>Harpacticoida</taxon>
        <taxon>Harpacticidae</taxon>
        <taxon>Tigriopus</taxon>
    </lineage>
</organism>
<evidence type="ECO:0000313" key="3">
    <source>
        <dbReference type="Proteomes" id="UP000318571"/>
    </source>
</evidence>
<proteinExistence type="predicted"/>
<reference evidence="2 3" key="1">
    <citation type="journal article" date="2018" name="Nat. Ecol. Evol.">
        <title>Genomic signatures of mitonuclear coevolution across populations of Tigriopus californicus.</title>
        <authorList>
            <person name="Barreto F.S."/>
            <person name="Watson E.T."/>
            <person name="Lima T.G."/>
            <person name="Willett C.S."/>
            <person name="Edmands S."/>
            <person name="Li W."/>
            <person name="Burton R.S."/>
        </authorList>
    </citation>
    <scope>NUCLEOTIDE SEQUENCE [LARGE SCALE GENOMIC DNA]</scope>
    <source>
        <strain evidence="2 3">San Diego</strain>
    </source>
</reference>
<comment type="caution">
    <text evidence="2">The sequence shown here is derived from an EMBL/GenBank/DDBJ whole genome shotgun (WGS) entry which is preliminary data.</text>
</comment>
<gene>
    <name evidence="2" type="ORF">TCAL_13037</name>
</gene>
<accession>A0A553P3B8</accession>
<keyword evidence="3" id="KW-1185">Reference proteome</keyword>
<dbReference type="AlphaFoldDB" id="A0A553P3B8"/>
<feature type="region of interest" description="Disordered" evidence="1">
    <location>
        <begin position="270"/>
        <end position="332"/>
    </location>
</feature>
<feature type="compositionally biased region" description="Basic and acidic residues" evidence="1">
    <location>
        <begin position="106"/>
        <end position="118"/>
    </location>
</feature>
<feature type="compositionally biased region" description="Low complexity" evidence="1">
    <location>
        <begin position="320"/>
        <end position="329"/>
    </location>
</feature>